<dbReference type="PANTHER" id="PTHR30461">
    <property type="entry name" value="DNA-INVERTASE FROM LAMBDOID PROPHAGE"/>
    <property type="match status" value="1"/>
</dbReference>
<sequence>MTDIAYIRVSTTEQNTERQLDGVKVNKTFTDKCSGGSTARPALTDLLDYVREGDTVHVHSIDRLARNLQDLLSLVEEFKSKGVTLKFHKESLTFEGAVTNAMQDLMLSMIGAVAQFEKAMINERQREGIEKAKARGVYSQERAKRVDREEVKALLADGLPMAQIAKKLGCSSKTIQRIKNES</sequence>
<keyword evidence="2" id="KW-0229">DNA integration</keyword>
<dbReference type="Pfam" id="PF13384">
    <property type="entry name" value="HTH_23"/>
    <property type="match status" value="1"/>
</dbReference>
<protein>
    <submittedName>
        <fullName evidence="7">Recombinase family protein</fullName>
    </submittedName>
</protein>
<evidence type="ECO:0000256" key="1">
    <source>
        <dbReference type="ARBA" id="ARBA00009913"/>
    </source>
</evidence>
<dbReference type="InterPro" id="IPR006118">
    <property type="entry name" value="Recombinase_CS"/>
</dbReference>
<gene>
    <name evidence="7" type="ORF">OCL06_07395</name>
</gene>
<evidence type="ECO:0000256" key="4">
    <source>
        <dbReference type="ARBA" id="ARBA00023172"/>
    </source>
</evidence>
<dbReference type="EMBL" id="JAOTJC010000006">
    <property type="protein sequence ID" value="MCU7554418.1"/>
    <property type="molecule type" value="Genomic_DNA"/>
</dbReference>
<comment type="similarity">
    <text evidence="1">Belongs to the site-specific recombinase resolvase family.</text>
</comment>
<dbReference type="Pfam" id="PF00239">
    <property type="entry name" value="Resolvase"/>
    <property type="match status" value="1"/>
</dbReference>
<dbReference type="PROSITE" id="PS00397">
    <property type="entry name" value="RECOMBINASES_1"/>
    <property type="match status" value="1"/>
</dbReference>
<evidence type="ECO:0000256" key="2">
    <source>
        <dbReference type="ARBA" id="ARBA00022908"/>
    </source>
</evidence>
<evidence type="ECO:0000313" key="8">
    <source>
        <dbReference type="Proteomes" id="UP001209257"/>
    </source>
</evidence>
<evidence type="ECO:0000256" key="3">
    <source>
        <dbReference type="ARBA" id="ARBA00023125"/>
    </source>
</evidence>
<dbReference type="RefSeq" id="WP_262993090.1">
    <property type="nucleotide sequence ID" value="NZ_JAOTJC010000006.1"/>
</dbReference>
<reference evidence="8" key="1">
    <citation type="submission" date="2023-07" db="EMBL/GenBank/DDBJ databases">
        <title>Study on multiphase classification of strain Alteromonas salexigens isolated from the Yellow Sea.</title>
        <authorList>
            <person name="Sun L."/>
        </authorList>
    </citation>
    <scope>NUCLEOTIDE SEQUENCE [LARGE SCALE GENOMIC DNA]</scope>
    <source>
        <strain evidence="8">ASW11-19</strain>
    </source>
</reference>
<keyword evidence="4" id="KW-0233">DNA recombination</keyword>
<dbReference type="SMART" id="SM00857">
    <property type="entry name" value="Resolvase"/>
    <property type="match status" value="1"/>
</dbReference>
<evidence type="ECO:0000259" key="6">
    <source>
        <dbReference type="PROSITE" id="PS51736"/>
    </source>
</evidence>
<feature type="active site" description="O-(5'-phospho-DNA)-serine intermediate" evidence="5">
    <location>
        <position position="10"/>
    </location>
</feature>
<accession>A0ABT2VM71</accession>
<dbReference type="CDD" id="cd03768">
    <property type="entry name" value="SR_ResInv"/>
    <property type="match status" value="1"/>
</dbReference>
<dbReference type="Gene3D" id="1.10.10.60">
    <property type="entry name" value="Homeodomain-like"/>
    <property type="match status" value="1"/>
</dbReference>
<dbReference type="SUPFAM" id="SSF53041">
    <property type="entry name" value="Resolvase-like"/>
    <property type="match status" value="1"/>
</dbReference>
<feature type="domain" description="Resolvase/invertase-type recombinase catalytic" evidence="6">
    <location>
        <begin position="2"/>
        <end position="136"/>
    </location>
</feature>
<dbReference type="Gene3D" id="3.40.50.1390">
    <property type="entry name" value="Resolvase, N-terminal catalytic domain"/>
    <property type="match status" value="1"/>
</dbReference>
<evidence type="ECO:0000313" key="7">
    <source>
        <dbReference type="EMBL" id="MCU7554418.1"/>
    </source>
</evidence>
<dbReference type="PROSITE" id="PS51736">
    <property type="entry name" value="RECOMBINASES_3"/>
    <property type="match status" value="1"/>
</dbReference>
<dbReference type="InterPro" id="IPR006119">
    <property type="entry name" value="Resolv_N"/>
</dbReference>
<keyword evidence="8" id="KW-1185">Reference proteome</keyword>
<dbReference type="Proteomes" id="UP001209257">
    <property type="component" value="Unassembled WGS sequence"/>
</dbReference>
<name>A0ABT2VM71_9ALTE</name>
<dbReference type="InterPro" id="IPR036162">
    <property type="entry name" value="Resolvase-like_N_sf"/>
</dbReference>
<evidence type="ECO:0000256" key="5">
    <source>
        <dbReference type="PROSITE-ProRule" id="PRU10137"/>
    </source>
</evidence>
<keyword evidence="3" id="KW-0238">DNA-binding</keyword>
<dbReference type="PANTHER" id="PTHR30461:SF26">
    <property type="entry name" value="RESOLVASE HOMOLOG YNEB"/>
    <property type="match status" value="1"/>
</dbReference>
<organism evidence="7 8">
    <name type="scientific">Alteromonas salexigens</name>
    <dbReference type="NCBI Taxonomy" id="2982530"/>
    <lineage>
        <taxon>Bacteria</taxon>
        <taxon>Pseudomonadati</taxon>
        <taxon>Pseudomonadota</taxon>
        <taxon>Gammaproteobacteria</taxon>
        <taxon>Alteromonadales</taxon>
        <taxon>Alteromonadaceae</taxon>
        <taxon>Alteromonas/Salinimonas group</taxon>
        <taxon>Alteromonas</taxon>
    </lineage>
</organism>
<proteinExistence type="inferred from homology"/>
<dbReference type="InterPro" id="IPR050639">
    <property type="entry name" value="SSR_resolvase"/>
</dbReference>
<comment type="caution">
    <text evidence="7">The sequence shown here is derived from an EMBL/GenBank/DDBJ whole genome shotgun (WGS) entry which is preliminary data.</text>
</comment>